<dbReference type="RefSeq" id="WP_202008476.1">
    <property type="nucleotide sequence ID" value="NZ_JAERRB010000002.1"/>
</dbReference>
<accession>A0ABS1KNT7</accession>
<sequence>MRQRTTIALFFSMLTIAGCQQELADRYLNPDRTGDPTLDKFFTKLLDDNRVRPSYWEISTFVNWHIGVYSQSVGFLNSEVMYQQNGQYVQDRWDDFYRPSANGSGVVAHFREMERLYDAMGTEERKKWEVYMQAARIVYYDHAIEMVDLWGDIPLSEAGLLNKTGEIVYAKFDDAAGIYAEANTALAEAALYFQSAAIPDASRSGFVRQDILLMGDVGRWQRYANTLRLRALMRTSFVNEAAAEASVMEMLTHEGLYPLLSSGTYVAGTSDVLLTPLTSFTGDLHDAFRDWTNFPAPYFLLEQVLKPANDPRIEVLFDKYGAIENNVFRPNTDYNAMPLTLTRVDQQRGLGNYAILDSATFLYNSKLPGVVMTAAEADFLKAEAFERWGGGDAAHSYEQGIKHSIEFYYYLNSLNILTRLPLVHPTTAALETFVHDTPAIHYEGTQTERLAKIWTQKWAHLGWLQAAEAWAEQRRTNYPQLSFFEAPLSGFAQPPTRLTYPAKEKTYNVNYSTVQDDDVRTTRIFWDLN</sequence>
<dbReference type="PROSITE" id="PS51257">
    <property type="entry name" value="PROKAR_LIPOPROTEIN"/>
    <property type="match status" value="1"/>
</dbReference>
<organism evidence="1 2">
    <name type="scientific">Chryseolinea lacunae</name>
    <dbReference type="NCBI Taxonomy" id="2801331"/>
    <lineage>
        <taxon>Bacteria</taxon>
        <taxon>Pseudomonadati</taxon>
        <taxon>Bacteroidota</taxon>
        <taxon>Cytophagia</taxon>
        <taxon>Cytophagales</taxon>
        <taxon>Fulvivirgaceae</taxon>
        <taxon>Chryseolinea</taxon>
    </lineage>
</organism>
<dbReference type="EMBL" id="JAERRB010000002">
    <property type="protein sequence ID" value="MBL0741114.1"/>
    <property type="molecule type" value="Genomic_DNA"/>
</dbReference>
<dbReference type="SUPFAM" id="SSF48452">
    <property type="entry name" value="TPR-like"/>
    <property type="match status" value="1"/>
</dbReference>
<protein>
    <submittedName>
        <fullName evidence="1">SusD/RagB family nutrient-binding outer membrane lipoprotein</fullName>
    </submittedName>
</protein>
<dbReference type="Proteomes" id="UP000613030">
    <property type="component" value="Unassembled WGS sequence"/>
</dbReference>
<keyword evidence="2" id="KW-1185">Reference proteome</keyword>
<comment type="caution">
    <text evidence="1">The sequence shown here is derived from an EMBL/GenBank/DDBJ whole genome shotgun (WGS) entry which is preliminary data.</text>
</comment>
<dbReference type="Pfam" id="PF12771">
    <property type="entry name" value="SusD-like_2"/>
    <property type="match status" value="1"/>
</dbReference>
<keyword evidence="1" id="KW-0449">Lipoprotein</keyword>
<evidence type="ECO:0000313" key="1">
    <source>
        <dbReference type="EMBL" id="MBL0741114.1"/>
    </source>
</evidence>
<dbReference type="InterPro" id="IPR041662">
    <property type="entry name" value="SusD-like_2"/>
</dbReference>
<reference evidence="1 2" key="1">
    <citation type="submission" date="2021-01" db="EMBL/GenBank/DDBJ databases">
        <title>Chryseolinea sp. Jin1 Genome sequencing and assembly.</title>
        <authorList>
            <person name="Kim I."/>
        </authorList>
    </citation>
    <scope>NUCLEOTIDE SEQUENCE [LARGE SCALE GENOMIC DNA]</scope>
    <source>
        <strain evidence="1 2">Jin1</strain>
    </source>
</reference>
<dbReference type="InterPro" id="IPR011990">
    <property type="entry name" value="TPR-like_helical_dom_sf"/>
</dbReference>
<name>A0ABS1KNT7_9BACT</name>
<gene>
    <name evidence="1" type="ORF">JI741_07775</name>
</gene>
<proteinExistence type="predicted"/>
<evidence type="ECO:0000313" key="2">
    <source>
        <dbReference type="Proteomes" id="UP000613030"/>
    </source>
</evidence>
<dbReference type="Gene3D" id="1.25.40.390">
    <property type="match status" value="1"/>
</dbReference>